<dbReference type="Pfam" id="PF03626">
    <property type="entry name" value="COX4_pro"/>
    <property type="match status" value="1"/>
</dbReference>
<keyword evidence="2" id="KW-1003">Cell membrane</keyword>
<evidence type="ECO:0000256" key="3">
    <source>
        <dbReference type="ARBA" id="ARBA00022692"/>
    </source>
</evidence>
<evidence type="ECO:0000313" key="8">
    <source>
        <dbReference type="Proteomes" id="UP000648075"/>
    </source>
</evidence>
<keyword evidence="4 6" id="KW-1133">Transmembrane helix</keyword>
<evidence type="ECO:0000256" key="2">
    <source>
        <dbReference type="ARBA" id="ARBA00022475"/>
    </source>
</evidence>
<sequence length="85" mass="9395">MVEPLRPVLCWAILIAMTLGSVAAAELLNSRQMIFAMIFGVAVLKGQLVAVNFMEVGRALPVWNTLYRAWIVVIGGVLLLAHLFW</sequence>
<keyword evidence="5 6" id="KW-0472">Membrane</keyword>
<organism evidence="7 8">
    <name type="scientific">Novosphingobium colocasiae</name>
    <dbReference type="NCBI Taxonomy" id="1256513"/>
    <lineage>
        <taxon>Bacteria</taxon>
        <taxon>Pseudomonadati</taxon>
        <taxon>Pseudomonadota</taxon>
        <taxon>Alphaproteobacteria</taxon>
        <taxon>Sphingomonadales</taxon>
        <taxon>Sphingomonadaceae</taxon>
        <taxon>Novosphingobium</taxon>
    </lineage>
</organism>
<reference evidence="7" key="1">
    <citation type="journal article" date="2014" name="Int. J. Syst. Evol. Microbiol.">
        <title>Complete genome sequence of Corynebacterium casei LMG S-19264T (=DSM 44701T), isolated from a smear-ripened cheese.</title>
        <authorList>
            <consortium name="US DOE Joint Genome Institute (JGI-PGF)"/>
            <person name="Walter F."/>
            <person name="Albersmeier A."/>
            <person name="Kalinowski J."/>
            <person name="Ruckert C."/>
        </authorList>
    </citation>
    <scope>NUCLEOTIDE SEQUENCE</scope>
    <source>
        <strain evidence="7">KCTC 32255</strain>
    </source>
</reference>
<evidence type="ECO:0000313" key="7">
    <source>
        <dbReference type="EMBL" id="GGY90541.1"/>
    </source>
</evidence>
<comment type="subcellular location">
    <subcellularLocation>
        <location evidence="1">Cell membrane</location>
        <topology evidence="1">Multi-pass membrane protein</topology>
    </subcellularLocation>
</comment>
<dbReference type="InterPro" id="IPR005171">
    <property type="entry name" value="Cyt_c_oxidase_su4_prok"/>
</dbReference>
<evidence type="ECO:0000256" key="4">
    <source>
        <dbReference type="ARBA" id="ARBA00022989"/>
    </source>
</evidence>
<evidence type="ECO:0000256" key="1">
    <source>
        <dbReference type="ARBA" id="ARBA00004651"/>
    </source>
</evidence>
<proteinExistence type="predicted"/>
<protein>
    <submittedName>
        <fullName evidence="7">Uncharacterized protein</fullName>
    </submittedName>
</protein>
<accession>A0A918P7Y6</accession>
<evidence type="ECO:0000256" key="6">
    <source>
        <dbReference type="SAM" id="Phobius"/>
    </source>
</evidence>
<reference evidence="7" key="2">
    <citation type="submission" date="2020-09" db="EMBL/GenBank/DDBJ databases">
        <authorList>
            <person name="Sun Q."/>
            <person name="Kim S."/>
        </authorList>
    </citation>
    <scope>NUCLEOTIDE SEQUENCE</scope>
    <source>
        <strain evidence="7">KCTC 32255</strain>
    </source>
</reference>
<dbReference type="GO" id="GO:0005886">
    <property type="term" value="C:plasma membrane"/>
    <property type="evidence" value="ECO:0007669"/>
    <property type="project" value="UniProtKB-SubCell"/>
</dbReference>
<keyword evidence="8" id="KW-1185">Reference proteome</keyword>
<feature type="transmembrane region" description="Helical" evidence="6">
    <location>
        <begin position="66"/>
        <end position="84"/>
    </location>
</feature>
<dbReference type="RefSeq" id="WP_189619186.1">
    <property type="nucleotide sequence ID" value="NZ_BMZA01000001.1"/>
</dbReference>
<name>A0A918P7Y6_9SPHN</name>
<evidence type="ECO:0000256" key="5">
    <source>
        <dbReference type="ARBA" id="ARBA00023136"/>
    </source>
</evidence>
<gene>
    <name evidence="7" type="ORF">GCM10011614_01520</name>
</gene>
<keyword evidence="3 6" id="KW-0812">Transmembrane</keyword>
<dbReference type="Proteomes" id="UP000648075">
    <property type="component" value="Unassembled WGS sequence"/>
</dbReference>
<feature type="transmembrane region" description="Helical" evidence="6">
    <location>
        <begin position="34"/>
        <end position="54"/>
    </location>
</feature>
<comment type="caution">
    <text evidence="7">The sequence shown here is derived from an EMBL/GenBank/DDBJ whole genome shotgun (WGS) entry which is preliminary data.</text>
</comment>
<dbReference type="EMBL" id="BMZA01000001">
    <property type="protein sequence ID" value="GGY90541.1"/>
    <property type="molecule type" value="Genomic_DNA"/>
</dbReference>
<dbReference type="AlphaFoldDB" id="A0A918P7Y6"/>